<dbReference type="AlphaFoldDB" id="A0A2D3WK56"/>
<dbReference type="EMBL" id="DLUI01000109">
    <property type="protein sequence ID" value="DAB38104.1"/>
    <property type="molecule type" value="Genomic_DNA"/>
</dbReference>
<protein>
    <recommendedName>
        <fullName evidence="3">DUF3108 domain-containing protein</fullName>
    </recommendedName>
</protein>
<gene>
    <name evidence="1" type="ORF">CFH83_07670</name>
</gene>
<evidence type="ECO:0000313" key="1">
    <source>
        <dbReference type="EMBL" id="DAB38104.1"/>
    </source>
</evidence>
<comment type="caution">
    <text evidence="1">The sequence shown here is derived from an EMBL/GenBank/DDBJ whole genome shotgun (WGS) entry which is preliminary data.</text>
</comment>
<reference evidence="1 2" key="1">
    <citation type="journal article" date="2017" name="Front. Microbiol.">
        <title>Comparative Genomic Analysis of the Class Epsilonproteobacteria and Proposed Reclassification to Epsilonbacteraeota (phyl. nov.).</title>
        <authorList>
            <person name="Waite D.W."/>
            <person name="Vanwonterghem I."/>
            <person name="Rinke C."/>
            <person name="Parks D.H."/>
            <person name="Zhang Y."/>
            <person name="Takai K."/>
            <person name="Sievert S.M."/>
            <person name="Simon J."/>
            <person name="Campbell B.J."/>
            <person name="Hanson T.E."/>
            <person name="Woyke T."/>
            <person name="Klotz M.G."/>
            <person name="Hugenholtz P."/>
        </authorList>
    </citation>
    <scope>NUCLEOTIDE SEQUENCE [LARGE SCALE GENOMIC DNA]</scope>
    <source>
        <strain evidence="1">UBA12443</strain>
    </source>
</reference>
<name>A0A2D3WK56_9BACT</name>
<accession>A0A2D3WK56</accession>
<dbReference type="InterPro" id="IPR021457">
    <property type="entry name" value="DUF3108"/>
</dbReference>
<evidence type="ECO:0008006" key="3">
    <source>
        <dbReference type="Google" id="ProtNLM"/>
    </source>
</evidence>
<dbReference type="Proteomes" id="UP000228859">
    <property type="component" value="Unassembled WGS sequence"/>
</dbReference>
<proteinExistence type="predicted"/>
<sequence length="251" mass="28882">MRSRASVLFCYNCTMKHIFLILAIVSQIASAKVISATYEVSYGIFEALGVADARFEIKEDQTYSIRIEARTSGIAKLLTNNRVETYESHGSLVDGVLIPQKYIKIRRTDSKKSTKIYTFDHPNKTVWRENIQSDEWDKVKNEFYASEDVLSLFFNFKNHMKIRKDRPFYVVGGNKKDGRIDINFPRDEALTKMQEKLKMKEGDFVKVVLNDRIFSSAQGELLINLDSEGLCEKAILEDVLLFGDIVGKRIR</sequence>
<dbReference type="Pfam" id="PF11306">
    <property type="entry name" value="DUF3108"/>
    <property type="match status" value="1"/>
</dbReference>
<organism evidence="1 2">
    <name type="scientific">Sulfuricurvum kujiense</name>
    <dbReference type="NCBI Taxonomy" id="148813"/>
    <lineage>
        <taxon>Bacteria</taxon>
        <taxon>Pseudomonadati</taxon>
        <taxon>Campylobacterota</taxon>
        <taxon>Epsilonproteobacteria</taxon>
        <taxon>Campylobacterales</taxon>
        <taxon>Sulfurimonadaceae</taxon>
        <taxon>Sulfuricurvum</taxon>
    </lineage>
</organism>
<evidence type="ECO:0000313" key="2">
    <source>
        <dbReference type="Proteomes" id="UP000228859"/>
    </source>
</evidence>